<dbReference type="EMBL" id="CM037618">
    <property type="protein sequence ID" value="KAH7999396.1"/>
    <property type="molecule type" value="Genomic_DNA"/>
</dbReference>
<proteinExistence type="predicted"/>
<gene>
    <name evidence="1" type="ORF">K3G42_009904</name>
</gene>
<name>A0ACB8F3A1_9SAUR</name>
<keyword evidence="2" id="KW-1185">Reference proteome</keyword>
<reference evidence="1" key="1">
    <citation type="submission" date="2021-08" db="EMBL/GenBank/DDBJ databases">
        <title>The first chromosome-level gecko genome reveals the dynamic sex chromosomes of Neotropical dwarf geckos (Sphaerodactylidae: Sphaerodactylus).</title>
        <authorList>
            <person name="Pinto B.J."/>
            <person name="Keating S.E."/>
            <person name="Gamble T."/>
        </authorList>
    </citation>
    <scope>NUCLEOTIDE SEQUENCE</scope>
    <source>
        <strain evidence="1">TG3544</strain>
    </source>
</reference>
<evidence type="ECO:0000313" key="2">
    <source>
        <dbReference type="Proteomes" id="UP000827872"/>
    </source>
</evidence>
<sequence>MWPGFPNPRRELVFEMGKAGKAHTHRYHFSKSRVRDPHPNCSSAWSSLLLPQLLFIVGGVGAVPSQPPTAGLPSQSGQVKWLCLECSSVITQPSLVPIN</sequence>
<protein>
    <submittedName>
        <fullName evidence="1">Uncharacterized protein</fullName>
    </submittedName>
</protein>
<dbReference type="Proteomes" id="UP000827872">
    <property type="component" value="Linkage Group LG05"/>
</dbReference>
<accession>A0ACB8F3A1</accession>
<organism evidence="1 2">
    <name type="scientific">Sphaerodactylus townsendi</name>
    <dbReference type="NCBI Taxonomy" id="933632"/>
    <lineage>
        <taxon>Eukaryota</taxon>
        <taxon>Metazoa</taxon>
        <taxon>Chordata</taxon>
        <taxon>Craniata</taxon>
        <taxon>Vertebrata</taxon>
        <taxon>Euteleostomi</taxon>
        <taxon>Lepidosauria</taxon>
        <taxon>Squamata</taxon>
        <taxon>Bifurcata</taxon>
        <taxon>Gekkota</taxon>
        <taxon>Sphaerodactylidae</taxon>
        <taxon>Sphaerodactylus</taxon>
    </lineage>
</organism>
<evidence type="ECO:0000313" key="1">
    <source>
        <dbReference type="EMBL" id="KAH7999396.1"/>
    </source>
</evidence>
<comment type="caution">
    <text evidence="1">The sequence shown here is derived from an EMBL/GenBank/DDBJ whole genome shotgun (WGS) entry which is preliminary data.</text>
</comment>